<dbReference type="PANTHER" id="PTHR31302">
    <property type="entry name" value="TRANSMEMBRANE PROTEIN WITH METALLOPHOSPHOESTERASE DOMAIN-RELATED"/>
    <property type="match status" value="1"/>
</dbReference>
<dbReference type="GO" id="GO:0046872">
    <property type="term" value="F:metal ion binding"/>
    <property type="evidence" value="ECO:0007669"/>
    <property type="project" value="UniProtKB-KW"/>
</dbReference>
<accession>A0A510JBG8</accession>
<dbReference type="Pfam" id="PF00149">
    <property type="entry name" value="Metallophos"/>
    <property type="match status" value="1"/>
</dbReference>
<keyword evidence="3" id="KW-1133">Transmembrane helix</keyword>
<name>A0A510JBG8_9FUSO</name>
<dbReference type="Proteomes" id="UP000321606">
    <property type="component" value="Chromosome"/>
</dbReference>
<dbReference type="SUPFAM" id="SSF56300">
    <property type="entry name" value="Metallo-dependent phosphatases"/>
    <property type="match status" value="1"/>
</dbReference>
<evidence type="ECO:0000256" key="3">
    <source>
        <dbReference type="SAM" id="Phobius"/>
    </source>
</evidence>
<dbReference type="GO" id="GO:0008758">
    <property type="term" value="F:UDP-2,3-diacylglucosamine hydrolase activity"/>
    <property type="evidence" value="ECO:0007669"/>
    <property type="project" value="TreeGrafter"/>
</dbReference>
<dbReference type="InterPro" id="IPR051158">
    <property type="entry name" value="Metallophosphoesterase_sf"/>
</dbReference>
<dbReference type="GO" id="GO:0016020">
    <property type="term" value="C:membrane"/>
    <property type="evidence" value="ECO:0007669"/>
    <property type="project" value="GOC"/>
</dbReference>
<evidence type="ECO:0000313" key="5">
    <source>
        <dbReference type="EMBL" id="BBM35771.1"/>
    </source>
</evidence>
<keyword evidence="3" id="KW-0812">Transmembrane</keyword>
<dbReference type="Gene3D" id="3.60.21.10">
    <property type="match status" value="1"/>
</dbReference>
<gene>
    <name evidence="5" type="ORF">JCM16774_0701</name>
</gene>
<evidence type="ECO:0000259" key="4">
    <source>
        <dbReference type="Pfam" id="PF00149"/>
    </source>
</evidence>
<evidence type="ECO:0000256" key="2">
    <source>
        <dbReference type="ARBA" id="ARBA00022801"/>
    </source>
</evidence>
<dbReference type="PANTHER" id="PTHR31302:SF31">
    <property type="entry name" value="PHOSPHODIESTERASE YAEI"/>
    <property type="match status" value="1"/>
</dbReference>
<protein>
    <submittedName>
        <fullName evidence="5">Metallophosphoesterase</fullName>
    </submittedName>
</protein>
<dbReference type="CDD" id="cd07385">
    <property type="entry name" value="MPP_YkuE_C"/>
    <property type="match status" value="1"/>
</dbReference>
<keyword evidence="3" id="KW-0472">Membrane</keyword>
<keyword evidence="2" id="KW-0378">Hydrolase</keyword>
<dbReference type="KEGG" id="lgo:JCM16774_0701"/>
<evidence type="ECO:0000313" key="6">
    <source>
        <dbReference type="Proteomes" id="UP000321606"/>
    </source>
</evidence>
<dbReference type="InterPro" id="IPR029052">
    <property type="entry name" value="Metallo-depent_PP-like"/>
</dbReference>
<dbReference type="GO" id="GO:0009245">
    <property type="term" value="P:lipid A biosynthetic process"/>
    <property type="evidence" value="ECO:0007669"/>
    <property type="project" value="TreeGrafter"/>
</dbReference>
<dbReference type="STRING" id="714315.GCA_000516535_00699"/>
<proteinExistence type="predicted"/>
<keyword evidence="1" id="KW-0479">Metal-binding</keyword>
<reference evidence="5 6" key="1">
    <citation type="submission" date="2019-07" db="EMBL/GenBank/DDBJ databases">
        <title>Complete Genome Sequence of Leptotrichia goodfellowii Strain JCM 16774.</title>
        <authorList>
            <person name="Watanabe S."/>
            <person name="Cui L."/>
        </authorList>
    </citation>
    <scope>NUCLEOTIDE SEQUENCE [LARGE SCALE GENOMIC DNA]</scope>
    <source>
        <strain evidence="5 6">JCM16774</strain>
    </source>
</reference>
<feature type="domain" description="Calcineurin-like phosphoesterase" evidence="4">
    <location>
        <begin position="57"/>
        <end position="222"/>
    </location>
</feature>
<sequence>MGIFKKETLKKMKYIFLTLFVLGIIALIYAHYEYTQIKIKTLEIASKDIPEEFDGKTIIFAADFQLDTYARFNKKQSDRIINLINEQEKDLIILGGDYTNWTGKIPRFYKEMEKLKKPEYGIYAVLGNHDYNSAPKNVENLKRLGYKVLVNENDKIMINKQSIYISAVDDLLKGKPDAEKALEGIKKEDFNIYITHNPDYFEDMTEEQKNRSDITLAGHTHGGQITLFGLILLAEIKHPWKYGYGLKEYDGHKIYTTSGVGGSAFELFIRFFAQPEIVVLKLKKIN</sequence>
<organism evidence="5 6">
    <name type="scientific">Pseudoleptotrichia goodfellowii</name>
    <dbReference type="NCBI Taxonomy" id="157692"/>
    <lineage>
        <taxon>Bacteria</taxon>
        <taxon>Fusobacteriati</taxon>
        <taxon>Fusobacteriota</taxon>
        <taxon>Fusobacteriia</taxon>
        <taxon>Fusobacteriales</taxon>
        <taxon>Leptotrichiaceae</taxon>
        <taxon>Pseudoleptotrichia</taxon>
    </lineage>
</organism>
<dbReference type="AlphaFoldDB" id="A0A510JBG8"/>
<dbReference type="EMBL" id="AP019822">
    <property type="protein sequence ID" value="BBM35771.1"/>
    <property type="molecule type" value="Genomic_DNA"/>
</dbReference>
<dbReference type="InterPro" id="IPR004843">
    <property type="entry name" value="Calcineurin-like_PHP"/>
</dbReference>
<evidence type="ECO:0000256" key="1">
    <source>
        <dbReference type="ARBA" id="ARBA00022723"/>
    </source>
</evidence>
<feature type="transmembrane region" description="Helical" evidence="3">
    <location>
        <begin position="12"/>
        <end position="32"/>
    </location>
</feature>